<dbReference type="EnsemblPlants" id="Pp3c13_21550V3.1">
    <property type="protein sequence ID" value="Pp3c13_21550V3.1"/>
    <property type="gene ID" value="Pp3c13_21550"/>
</dbReference>
<dbReference type="Gramene" id="Pp3c13_21550V3.1">
    <property type="protein sequence ID" value="Pp3c13_21550V3.1"/>
    <property type="gene ID" value="Pp3c13_21550"/>
</dbReference>
<dbReference type="PaxDb" id="3218-PP1S37_44V6.1"/>
<proteinExistence type="predicted"/>
<reference evidence="2 4" key="2">
    <citation type="journal article" date="2018" name="Plant J.">
        <title>The Physcomitrella patens chromosome-scale assembly reveals moss genome structure and evolution.</title>
        <authorList>
            <person name="Lang D."/>
            <person name="Ullrich K.K."/>
            <person name="Murat F."/>
            <person name="Fuchs J."/>
            <person name="Jenkins J."/>
            <person name="Haas F.B."/>
            <person name="Piednoel M."/>
            <person name="Gundlach H."/>
            <person name="Van Bel M."/>
            <person name="Meyberg R."/>
            <person name="Vives C."/>
            <person name="Morata J."/>
            <person name="Symeonidi A."/>
            <person name="Hiss M."/>
            <person name="Muchero W."/>
            <person name="Kamisugi Y."/>
            <person name="Saleh O."/>
            <person name="Blanc G."/>
            <person name="Decker E.L."/>
            <person name="van Gessel N."/>
            <person name="Grimwood J."/>
            <person name="Hayes R.D."/>
            <person name="Graham S.W."/>
            <person name="Gunter L.E."/>
            <person name="McDaniel S.F."/>
            <person name="Hoernstein S.N.W."/>
            <person name="Larsson A."/>
            <person name="Li F.W."/>
            <person name="Perroud P.F."/>
            <person name="Phillips J."/>
            <person name="Ranjan P."/>
            <person name="Rokshar D.S."/>
            <person name="Rothfels C.J."/>
            <person name="Schneider L."/>
            <person name="Shu S."/>
            <person name="Stevenson D.W."/>
            <person name="Thummler F."/>
            <person name="Tillich M."/>
            <person name="Villarreal Aguilar J.C."/>
            <person name="Widiez T."/>
            <person name="Wong G.K."/>
            <person name="Wymore A."/>
            <person name="Zhang Y."/>
            <person name="Zimmer A.D."/>
            <person name="Quatrano R.S."/>
            <person name="Mayer K.F.X."/>
            <person name="Goodstein D."/>
            <person name="Casacuberta J.M."/>
            <person name="Vandepoele K."/>
            <person name="Reski R."/>
            <person name="Cuming A.C."/>
            <person name="Tuskan G.A."/>
            <person name="Maumus F."/>
            <person name="Salse J."/>
            <person name="Schmutz J."/>
            <person name="Rensing S.A."/>
        </authorList>
    </citation>
    <scope>NUCLEOTIDE SEQUENCE [LARGE SCALE GENOMIC DNA]</scope>
    <source>
        <strain evidence="3 4">cv. Gransden 2004</strain>
    </source>
</reference>
<gene>
    <name evidence="2" type="ORF">PHYPA_017677</name>
</gene>
<protein>
    <submittedName>
        <fullName evidence="2 3">Uncharacterized protein</fullName>
    </submittedName>
</protein>
<keyword evidence="4" id="KW-1185">Reference proteome</keyword>
<evidence type="ECO:0000256" key="1">
    <source>
        <dbReference type="SAM" id="SignalP"/>
    </source>
</evidence>
<dbReference type="AlphaFoldDB" id="A0A2K1JN72"/>
<keyword evidence="1" id="KW-0732">Signal</keyword>
<sequence>MSDTLLKTLPVLLTALLSFFCTFSAKIRHGVGNSMPVPTPNTVKKIDLDASPHHAFGAVVLSLR</sequence>
<reference evidence="2 4" key="1">
    <citation type="journal article" date="2008" name="Science">
        <title>The Physcomitrella genome reveals evolutionary insights into the conquest of land by plants.</title>
        <authorList>
            <person name="Rensing S."/>
            <person name="Lang D."/>
            <person name="Zimmer A."/>
            <person name="Terry A."/>
            <person name="Salamov A."/>
            <person name="Shapiro H."/>
            <person name="Nishiyama T."/>
            <person name="Perroud P.-F."/>
            <person name="Lindquist E."/>
            <person name="Kamisugi Y."/>
            <person name="Tanahashi T."/>
            <person name="Sakakibara K."/>
            <person name="Fujita T."/>
            <person name="Oishi K."/>
            <person name="Shin-I T."/>
            <person name="Kuroki Y."/>
            <person name="Toyoda A."/>
            <person name="Suzuki Y."/>
            <person name="Hashimoto A."/>
            <person name="Yamaguchi K."/>
            <person name="Sugano A."/>
            <person name="Kohara Y."/>
            <person name="Fujiyama A."/>
            <person name="Anterola A."/>
            <person name="Aoki S."/>
            <person name="Ashton N."/>
            <person name="Barbazuk W.B."/>
            <person name="Barker E."/>
            <person name="Bennetzen J."/>
            <person name="Bezanilla M."/>
            <person name="Blankenship R."/>
            <person name="Cho S.H."/>
            <person name="Dutcher S."/>
            <person name="Estelle M."/>
            <person name="Fawcett J.A."/>
            <person name="Gundlach H."/>
            <person name="Hanada K."/>
            <person name="Heyl A."/>
            <person name="Hicks K.A."/>
            <person name="Hugh J."/>
            <person name="Lohr M."/>
            <person name="Mayer K."/>
            <person name="Melkozernov A."/>
            <person name="Murata T."/>
            <person name="Nelson D."/>
            <person name="Pils B."/>
            <person name="Prigge M."/>
            <person name="Reiss B."/>
            <person name="Renner T."/>
            <person name="Rombauts S."/>
            <person name="Rushton P."/>
            <person name="Sanderfoot A."/>
            <person name="Schween G."/>
            <person name="Shiu S.-H."/>
            <person name="Stueber K."/>
            <person name="Theodoulou F.L."/>
            <person name="Tu H."/>
            <person name="Van de Peer Y."/>
            <person name="Verrier P.J."/>
            <person name="Waters E."/>
            <person name="Wood A."/>
            <person name="Yang L."/>
            <person name="Cove D."/>
            <person name="Cuming A."/>
            <person name="Hasebe M."/>
            <person name="Lucas S."/>
            <person name="Mishler D.B."/>
            <person name="Reski R."/>
            <person name="Grigoriev I."/>
            <person name="Quatrano R.S."/>
            <person name="Boore J.L."/>
        </authorList>
    </citation>
    <scope>NUCLEOTIDE SEQUENCE [LARGE SCALE GENOMIC DNA]</scope>
    <source>
        <strain evidence="3 4">cv. Gransden 2004</strain>
    </source>
</reference>
<feature type="signal peptide" evidence="1">
    <location>
        <begin position="1"/>
        <end position="24"/>
    </location>
</feature>
<dbReference type="InParanoid" id="A0A2K1JN72"/>
<reference evidence="3" key="3">
    <citation type="submission" date="2020-12" db="UniProtKB">
        <authorList>
            <consortium name="EnsemblPlants"/>
        </authorList>
    </citation>
    <scope>IDENTIFICATION</scope>
</reference>
<feature type="chain" id="PRO_5036042895" evidence="1">
    <location>
        <begin position="25"/>
        <end position="64"/>
    </location>
</feature>
<dbReference type="EMBL" id="ABEU02000013">
    <property type="protein sequence ID" value="PNR42846.1"/>
    <property type="molecule type" value="Genomic_DNA"/>
</dbReference>
<evidence type="ECO:0000313" key="2">
    <source>
        <dbReference type="EMBL" id="PNR42846.1"/>
    </source>
</evidence>
<accession>A0A2K1JN72</accession>
<organism evidence="2">
    <name type="scientific">Physcomitrium patens</name>
    <name type="common">Spreading-leaved earth moss</name>
    <name type="synonym">Physcomitrella patens</name>
    <dbReference type="NCBI Taxonomy" id="3218"/>
    <lineage>
        <taxon>Eukaryota</taxon>
        <taxon>Viridiplantae</taxon>
        <taxon>Streptophyta</taxon>
        <taxon>Embryophyta</taxon>
        <taxon>Bryophyta</taxon>
        <taxon>Bryophytina</taxon>
        <taxon>Bryopsida</taxon>
        <taxon>Funariidae</taxon>
        <taxon>Funariales</taxon>
        <taxon>Funariaceae</taxon>
        <taxon>Physcomitrium</taxon>
    </lineage>
</organism>
<evidence type="ECO:0000313" key="4">
    <source>
        <dbReference type="Proteomes" id="UP000006727"/>
    </source>
</evidence>
<evidence type="ECO:0000313" key="3">
    <source>
        <dbReference type="EnsemblPlants" id="Pp3c13_21550V3.1"/>
    </source>
</evidence>
<dbReference type="Proteomes" id="UP000006727">
    <property type="component" value="Chromosome 13"/>
</dbReference>
<name>A0A2K1JN72_PHYPA</name>